<dbReference type="GO" id="GO:0071347">
    <property type="term" value="P:cellular response to interleukin-1"/>
    <property type="evidence" value="ECO:0007669"/>
    <property type="project" value="Ensembl"/>
</dbReference>
<evidence type="ECO:0000256" key="2">
    <source>
        <dbReference type="ARBA" id="ARBA00010868"/>
    </source>
</evidence>
<reference evidence="11" key="2">
    <citation type="submission" date="2025-08" db="UniProtKB">
        <authorList>
            <consortium name="Ensembl"/>
        </authorList>
    </citation>
    <scope>IDENTIFICATION</scope>
    <source>
        <strain evidence="11">Thorbecke</strain>
    </source>
</reference>
<proteinExistence type="inferred from homology"/>
<evidence type="ECO:0000256" key="5">
    <source>
        <dbReference type="ARBA" id="ARBA00022525"/>
    </source>
</evidence>
<reference evidence="11 12" key="1">
    <citation type="journal article" date="2011" name="Nature">
        <title>A high-resolution map of human evolutionary constraint using 29 mammals.</title>
        <authorList>
            <person name="Lindblad-Toh K."/>
            <person name="Garber M."/>
            <person name="Zuk O."/>
            <person name="Lin M.F."/>
            <person name="Parker B.J."/>
            <person name="Washietl S."/>
            <person name="Kheradpour P."/>
            <person name="Ernst J."/>
            <person name="Jordan G."/>
            <person name="Mauceli E."/>
            <person name="Ward L.D."/>
            <person name="Lowe C.B."/>
            <person name="Holloway A.K."/>
            <person name="Clamp M."/>
            <person name="Gnerre S."/>
            <person name="Alfoldi J."/>
            <person name="Beal K."/>
            <person name="Chang J."/>
            <person name="Clawson H."/>
            <person name="Cuff J."/>
            <person name="Di Palma F."/>
            <person name="Fitzgerald S."/>
            <person name="Flicek P."/>
            <person name="Guttman M."/>
            <person name="Hubisz M.J."/>
            <person name="Jaffe D.B."/>
            <person name="Jungreis I."/>
            <person name="Kent W.J."/>
            <person name="Kostka D."/>
            <person name="Lara M."/>
            <person name="Martins A.L."/>
            <person name="Massingham T."/>
            <person name="Moltke I."/>
            <person name="Raney B.J."/>
            <person name="Rasmussen M.D."/>
            <person name="Robinson J."/>
            <person name="Stark A."/>
            <person name="Vilella A.J."/>
            <person name="Wen J."/>
            <person name="Xie X."/>
            <person name="Zody M.C."/>
            <person name="Baldwin J."/>
            <person name="Bloom T."/>
            <person name="Chin C.W."/>
            <person name="Heiman D."/>
            <person name="Nicol R."/>
            <person name="Nusbaum C."/>
            <person name="Young S."/>
            <person name="Wilkinson J."/>
            <person name="Worley K.C."/>
            <person name="Kovar C.L."/>
            <person name="Muzny D.M."/>
            <person name="Gibbs R.A."/>
            <person name="Cree A."/>
            <person name="Dihn H.H."/>
            <person name="Fowler G."/>
            <person name="Jhangiani S."/>
            <person name="Joshi V."/>
            <person name="Lee S."/>
            <person name="Lewis L.R."/>
            <person name="Nazareth L.V."/>
            <person name="Okwuonu G."/>
            <person name="Santibanez J."/>
            <person name="Warren W.C."/>
            <person name="Mardis E.R."/>
            <person name="Weinstock G.M."/>
            <person name="Wilson R.K."/>
            <person name="Delehaunty K."/>
            <person name="Dooling D."/>
            <person name="Fronik C."/>
            <person name="Fulton L."/>
            <person name="Fulton B."/>
            <person name="Graves T."/>
            <person name="Minx P."/>
            <person name="Sodergren E."/>
            <person name="Birney E."/>
            <person name="Margulies E.H."/>
            <person name="Herrero J."/>
            <person name="Green E.D."/>
            <person name="Haussler D."/>
            <person name="Siepel A."/>
            <person name="Goldman N."/>
            <person name="Pollard K.S."/>
            <person name="Pedersen J.S."/>
            <person name="Lander E.S."/>
            <person name="Kellis M."/>
        </authorList>
    </citation>
    <scope>NUCLEOTIDE SEQUENCE [LARGE SCALE GENOMIC DNA]</scope>
    <source>
        <strain evidence="11 12">Thorbecke inbred</strain>
    </source>
</reference>
<dbReference type="Proteomes" id="UP000001811">
    <property type="component" value="Chromosome 19"/>
</dbReference>
<comment type="subcellular location">
    <subcellularLocation>
        <location evidence="1 8">Secreted</location>
    </subcellularLocation>
</comment>
<dbReference type="GO" id="GO:0006954">
    <property type="term" value="P:inflammatory response"/>
    <property type="evidence" value="ECO:0007669"/>
    <property type="project" value="TreeGrafter"/>
</dbReference>
<dbReference type="GO" id="GO:0034351">
    <property type="term" value="P:negative regulation of glial cell apoptotic process"/>
    <property type="evidence" value="ECO:0007669"/>
    <property type="project" value="Ensembl"/>
</dbReference>
<dbReference type="GO" id="GO:0005615">
    <property type="term" value="C:extracellular space"/>
    <property type="evidence" value="ECO:0007669"/>
    <property type="project" value="UniProtKB-KW"/>
</dbReference>
<dbReference type="Bgee" id="ENSOCUG00000021710">
    <property type="expression patterns" value="Expressed in zone of skin and 17 other cell types or tissues"/>
</dbReference>
<dbReference type="PANTHER" id="PTHR12015">
    <property type="entry name" value="SMALL INDUCIBLE CYTOKINE A"/>
    <property type="match status" value="1"/>
</dbReference>
<keyword evidence="7" id="KW-1015">Disulfide bond</keyword>
<protein>
    <recommendedName>
        <fullName evidence="8">C-C motif chemokine</fullName>
    </recommendedName>
</protein>
<gene>
    <name evidence="11" type="primary">CCL2</name>
</gene>
<feature type="region of interest" description="Disordered" evidence="9">
    <location>
        <begin position="97"/>
        <end position="125"/>
    </location>
</feature>
<dbReference type="InterPro" id="IPR000827">
    <property type="entry name" value="Chemokine_CC_CS"/>
</dbReference>
<dbReference type="GO" id="GO:0070098">
    <property type="term" value="P:chemokine-mediated signaling pathway"/>
    <property type="evidence" value="ECO:0007669"/>
    <property type="project" value="Ensembl"/>
</dbReference>
<name>G1TFE6_RABIT</name>
<dbReference type="GO" id="GO:0071346">
    <property type="term" value="P:cellular response to type II interferon"/>
    <property type="evidence" value="ECO:0007669"/>
    <property type="project" value="Ensembl"/>
</dbReference>
<dbReference type="GO" id="GO:0061844">
    <property type="term" value="P:antimicrobial humoral immune response mediated by antimicrobial peptide"/>
    <property type="evidence" value="ECO:0007669"/>
    <property type="project" value="TreeGrafter"/>
</dbReference>
<evidence type="ECO:0000256" key="8">
    <source>
        <dbReference type="RuleBase" id="RU361150"/>
    </source>
</evidence>
<dbReference type="FunFam" id="2.40.50.40:FF:000002">
    <property type="entry name" value="C-C motif chemokine"/>
    <property type="match status" value="1"/>
</dbReference>
<dbReference type="CDD" id="cd00272">
    <property type="entry name" value="Chemokine_CC"/>
    <property type="match status" value="1"/>
</dbReference>
<keyword evidence="4 8" id="KW-0202">Cytokine</keyword>
<dbReference type="GO" id="GO:0030335">
    <property type="term" value="P:positive regulation of cell migration"/>
    <property type="evidence" value="ECO:0007669"/>
    <property type="project" value="TreeGrafter"/>
</dbReference>
<organism evidence="11 12">
    <name type="scientific">Oryctolagus cuniculus</name>
    <name type="common">Rabbit</name>
    <dbReference type="NCBI Taxonomy" id="9986"/>
    <lineage>
        <taxon>Eukaryota</taxon>
        <taxon>Metazoa</taxon>
        <taxon>Chordata</taxon>
        <taxon>Craniata</taxon>
        <taxon>Vertebrata</taxon>
        <taxon>Euteleostomi</taxon>
        <taxon>Mammalia</taxon>
        <taxon>Eutheria</taxon>
        <taxon>Euarchontoglires</taxon>
        <taxon>Glires</taxon>
        <taxon>Lagomorpha</taxon>
        <taxon>Leporidae</taxon>
        <taxon>Oryctolagus</taxon>
    </lineage>
</organism>
<evidence type="ECO:0000256" key="6">
    <source>
        <dbReference type="ARBA" id="ARBA00022729"/>
    </source>
</evidence>
<dbReference type="GO" id="GO:0002548">
    <property type="term" value="P:monocyte chemotaxis"/>
    <property type="evidence" value="ECO:0007669"/>
    <property type="project" value="Ensembl"/>
</dbReference>
<evidence type="ECO:0000256" key="7">
    <source>
        <dbReference type="ARBA" id="ARBA00023157"/>
    </source>
</evidence>
<evidence type="ECO:0000256" key="4">
    <source>
        <dbReference type="ARBA" id="ARBA00022514"/>
    </source>
</evidence>
<dbReference type="GO" id="GO:2000134">
    <property type="term" value="P:negative regulation of G1/S transition of mitotic cell cycle"/>
    <property type="evidence" value="ECO:0007669"/>
    <property type="project" value="Ensembl"/>
</dbReference>
<comment type="similarity">
    <text evidence="2 8">Belongs to the intercrine beta (chemokine CC) family.</text>
</comment>
<dbReference type="GO" id="GO:2000353">
    <property type="term" value="P:positive regulation of endothelial cell apoptotic process"/>
    <property type="evidence" value="ECO:0007669"/>
    <property type="project" value="Ensembl"/>
</dbReference>
<dbReference type="SMART" id="SM00199">
    <property type="entry name" value="SCY"/>
    <property type="match status" value="1"/>
</dbReference>
<dbReference type="HOGENOM" id="CLU_141716_1_0_1"/>
<dbReference type="GO" id="GO:0048020">
    <property type="term" value="F:CCR chemokine receptor binding"/>
    <property type="evidence" value="ECO:0007669"/>
    <property type="project" value="TreeGrafter"/>
</dbReference>
<dbReference type="GO" id="GO:0044344">
    <property type="term" value="P:cellular response to fibroblast growth factor stimulus"/>
    <property type="evidence" value="ECO:0007669"/>
    <property type="project" value="Ensembl"/>
</dbReference>
<dbReference type="Ensembl" id="ENSOCUT00000028902.2">
    <property type="protein sequence ID" value="ENSOCUP00000015636.2"/>
    <property type="gene ID" value="ENSOCUG00000021710.2"/>
</dbReference>
<keyword evidence="6 8" id="KW-0732">Signal</keyword>
<dbReference type="GO" id="GO:0071356">
    <property type="term" value="P:cellular response to tumor necrosis factor"/>
    <property type="evidence" value="ECO:0007669"/>
    <property type="project" value="Ensembl"/>
</dbReference>
<dbReference type="GO" id="GO:0048245">
    <property type="term" value="P:eosinophil chemotaxis"/>
    <property type="evidence" value="ECO:0007669"/>
    <property type="project" value="TreeGrafter"/>
</dbReference>
<dbReference type="GO" id="GO:0090280">
    <property type="term" value="P:positive regulation of calcium ion import"/>
    <property type="evidence" value="ECO:0007669"/>
    <property type="project" value="Ensembl"/>
</dbReference>
<dbReference type="InterPro" id="IPR036048">
    <property type="entry name" value="Interleukin_8-like_sf"/>
</dbReference>
<sequence length="125" mass="13749">MKVSATLLCLLLIAVAFSSHVLAQPDAVNSPVTCCYTFTSKTISVKRLMSYRRINSTKCPKEAVIFMTKLAKGICADPKQKWVQDAIANLDKKMQTPKTLTSYSTTQEHTTNLSSTRTPSTTTSL</sequence>
<feature type="signal peptide" evidence="8">
    <location>
        <begin position="1"/>
        <end position="23"/>
    </location>
</feature>
<evidence type="ECO:0000313" key="11">
    <source>
        <dbReference type="Ensembl" id="ENSOCUP00000015636.2"/>
    </source>
</evidence>
<dbReference type="GO" id="GO:0048246">
    <property type="term" value="P:macrophage chemotaxis"/>
    <property type="evidence" value="ECO:0007669"/>
    <property type="project" value="Ensembl"/>
</dbReference>
<dbReference type="InterPro" id="IPR039809">
    <property type="entry name" value="Chemokine_b/g/d"/>
</dbReference>
<dbReference type="Gene3D" id="2.40.50.40">
    <property type="match status" value="1"/>
</dbReference>
<reference evidence="11" key="3">
    <citation type="submission" date="2025-09" db="UniProtKB">
        <authorList>
            <consortium name="Ensembl"/>
        </authorList>
    </citation>
    <scope>IDENTIFICATION</scope>
    <source>
        <strain evidence="11">Thorbecke</strain>
    </source>
</reference>
<dbReference type="EMBL" id="AAGW02039168">
    <property type="status" value="NOT_ANNOTATED_CDS"/>
    <property type="molecule type" value="Genomic_DNA"/>
</dbReference>
<keyword evidence="5 8" id="KW-0964">Secreted</keyword>
<feature type="chain" id="PRO_5023974831" description="C-C motif chemokine" evidence="8">
    <location>
        <begin position="24"/>
        <end position="125"/>
    </location>
</feature>
<dbReference type="PANTHER" id="PTHR12015:SF98">
    <property type="entry name" value="C-C MOTIF CHEMOKINE 2"/>
    <property type="match status" value="1"/>
</dbReference>
<dbReference type="Pfam" id="PF00048">
    <property type="entry name" value="IL8"/>
    <property type="match status" value="1"/>
</dbReference>
<dbReference type="GO" id="GO:0043524">
    <property type="term" value="P:negative regulation of neuron apoptotic process"/>
    <property type="evidence" value="ECO:0007669"/>
    <property type="project" value="Ensembl"/>
</dbReference>
<evidence type="ECO:0000256" key="3">
    <source>
        <dbReference type="ARBA" id="ARBA00022500"/>
    </source>
</evidence>
<dbReference type="GO" id="GO:1905563">
    <property type="term" value="P:negative regulation of vascular endothelial cell proliferation"/>
    <property type="evidence" value="ECO:0007669"/>
    <property type="project" value="Ensembl"/>
</dbReference>
<dbReference type="GO" id="GO:0008009">
    <property type="term" value="F:chemokine activity"/>
    <property type="evidence" value="ECO:0007669"/>
    <property type="project" value="Ensembl"/>
</dbReference>
<dbReference type="InterPro" id="IPR001811">
    <property type="entry name" value="Chemokine_IL8-like_dom"/>
</dbReference>
<dbReference type="SUPFAM" id="SSF54117">
    <property type="entry name" value="Interleukin 8-like chemokines"/>
    <property type="match status" value="1"/>
</dbReference>
<feature type="compositionally biased region" description="Polar residues" evidence="9">
    <location>
        <begin position="97"/>
        <end position="109"/>
    </location>
</feature>
<dbReference type="GO" id="GO:0008360">
    <property type="term" value="P:regulation of cell shape"/>
    <property type="evidence" value="ECO:0007669"/>
    <property type="project" value="Ensembl"/>
</dbReference>
<evidence type="ECO:0000313" key="12">
    <source>
        <dbReference type="Proteomes" id="UP000001811"/>
    </source>
</evidence>
<feature type="domain" description="Chemokine interleukin-8-like" evidence="10">
    <location>
        <begin position="31"/>
        <end position="90"/>
    </location>
</feature>
<dbReference type="PROSITE" id="PS00472">
    <property type="entry name" value="SMALL_CYTOKINES_CC"/>
    <property type="match status" value="1"/>
</dbReference>
<dbReference type="GeneTree" id="ENSGT01130000278316"/>
<dbReference type="GO" id="GO:0043615">
    <property type="term" value="P:astrocyte cell migration"/>
    <property type="evidence" value="ECO:0007669"/>
    <property type="project" value="Ensembl"/>
</dbReference>
<evidence type="ECO:0000259" key="10">
    <source>
        <dbReference type="SMART" id="SM00199"/>
    </source>
</evidence>
<dbReference type="GO" id="GO:2000502">
    <property type="term" value="P:negative regulation of natural killer cell chemotaxis"/>
    <property type="evidence" value="ECO:0007669"/>
    <property type="project" value="Ensembl"/>
</dbReference>
<accession>G1TFE6</accession>
<keyword evidence="3 8" id="KW-0145">Chemotaxis</keyword>
<evidence type="ECO:0000256" key="1">
    <source>
        <dbReference type="ARBA" id="ARBA00004613"/>
    </source>
</evidence>
<feature type="compositionally biased region" description="Low complexity" evidence="9">
    <location>
        <begin position="110"/>
        <end position="125"/>
    </location>
</feature>
<dbReference type="SMR" id="G1TFE6"/>
<dbReference type="AlphaFoldDB" id="G1TFE6"/>
<dbReference type="FunCoup" id="G1TFE6">
    <property type="interactions" value="71"/>
</dbReference>
<keyword evidence="12" id="KW-1185">Reference proteome</keyword>
<evidence type="ECO:0000256" key="9">
    <source>
        <dbReference type="SAM" id="MobiDB-lite"/>
    </source>
</evidence>
<dbReference type="InParanoid" id="G1TFE6"/>
<dbReference type="GO" id="GO:0007010">
    <property type="term" value="P:cytoskeleton organization"/>
    <property type="evidence" value="ECO:0007669"/>
    <property type="project" value="Ensembl"/>
</dbReference>